<sequence>MISKSLQRCLLCSLVLTIFSNIATAAPTFGAKASGSDLEPVSVFLEDGGPGSLSAAVSFSTFRVDASFDPLSTYLPVLRAESEGVDATFDDDRTNTRAEAYQVFTSSVAQTIRIDVALDSVVTNGPSGTSGVLANVYVIGGSGFGVSDTFCSPGQYTFDGTYLCGNRIAQSESGLNFSNLYNGGDAPSLTDYLEFDVTAGESFGIYANLAAGSYQGTADAFNTLSISFDDDTFISVVPEPAAAGLCGVGLLILVSVSTGSSWRRRISDFSGKSDLGTR</sequence>
<feature type="signal peptide" evidence="1">
    <location>
        <begin position="1"/>
        <end position="25"/>
    </location>
</feature>
<dbReference type="Proteomes" id="UP001155241">
    <property type="component" value="Unassembled WGS sequence"/>
</dbReference>
<comment type="caution">
    <text evidence="2">The sequence shown here is derived from an EMBL/GenBank/DDBJ whole genome shotgun (WGS) entry which is preliminary data.</text>
</comment>
<reference evidence="2" key="1">
    <citation type="submission" date="2022-06" db="EMBL/GenBank/DDBJ databases">
        <title>Aeoliella straminimaris, a novel planctomycete from sediments.</title>
        <authorList>
            <person name="Vitorino I.R."/>
            <person name="Lage O.M."/>
        </authorList>
    </citation>
    <scope>NUCLEOTIDE SEQUENCE</scope>
    <source>
        <strain evidence="2">ICT_H6.2</strain>
    </source>
</reference>
<evidence type="ECO:0000256" key="1">
    <source>
        <dbReference type="SAM" id="SignalP"/>
    </source>
</evidence>
<organism evidence="2 3">
    <name type="scientific">Aeoliella straminimaris</name>
    <dbReference type="NCBI Taxonomy" id="2954799"/>
    <lineage>
        <taxon>Bacteria</taxon>
        <taxon>Pseudomonadati</taxon>
        <taxon>Planctomycetota</taxon>
        <taxon>Planctomycetia</taxon>
        <taxon>Pirellulales</taxon>
        <taxon>Lacipirellulaceae</taxon>
        <taxon>Aeoliella</taxon>
    </lineage>
</organism>
<evidence type="ECO:0008006" key="4">
    <source>
        <dbReference type="Google" id="ProtNLM"/>
    </source>
</evidence>
<protein>
    <recommendedName>
        <fullName evidence="4">Secreted protein with PEP-CTERM sorting signal</fullName>
    </recommendedName>
</protein>
<dbReference type="RefSeq" id="WP_252850649.1">
    <property type="nucleotide sequence ID" value="NZ_JAMXLR010000006.1"/>
</dbReference>
<proteinExistence type="predicted"/>
<evidence type="ECO:0000313" key="3">
    <source>
        <dbReference type="Proteomes" id="UP001155241"/>
    </source>
</evidence>
<dbReference type="AlphaFoldDB" id="A0A9X2F6J2"/>
<feature type="chain" id="PRO_5040796333" description="Secreted protein with PEP-CTERM sorting signal" evidence="1">
    <location>
        <begin position="26"/>
        <end position="278"/>
    </location>
</feature>
<keyword evidence="3" id="KW-1185">Reference proteome</keyword>
<gene>
    <name evidence="2" type="ORF">NG895_01380</name>
</gene>
<evidence type="ECO:0000313" key="2">
    <source>
        <dbReference type="EMBL" id="MCO6042548.1"/>
    </source>
</evidence>
<name>A0A9X2F6J2_9BACT</name>
<accession>A0A9X2F6J2</accession>
<keyword evidence="1" id="KW-0732">Signal</keyword>
<dbReference type="EMBL" id="JAMXLR010000006">
    <property type="protein sequence ID" value="MCO6042548.1"/>
    <property type="molecule type" value="Genomic_DNA"/>
</dbReference>